<accession>A0A223I0P0</accession>
<evidence type="ECO:0000313" key="2">
    <source>
        <dbReference type="Proteomes" id="UP000214975"/>
    </source>
</evidence>
<proteinExistence type="predicted"/>
<dbReference type="Proteomes" id="UP000214975">
    <property type="component" value="Chromosome"/>
</dbReference>
<evidence type="ECO:0000313" key="1">
    <source>
        <dbReference type="EMBL" id="AST58217.1"/>
    </source>
</evidence>
<name>A0A223I0P0_THETR</name>
<dbReference type="EMBL" id="CP016893">
    <property type="protein sequence ID" value="AST58217.1"/>
    <property type="molecule type" value="Genomic_DNA"/>
</dbReference>
<reference evidence="1 2" key="1">
    <citation type="submission" date="2016-08" db="EMBL/GenBank/DDBJ databases">
        <title>A novel genetic cassette of butanologenic Thermoanaerobacterium thermosaccharolyticum that directly convert cellulose to butanol.</title>
        <authorList>
            <person name="Li T."/>
            <person name="He J."/>
        </authorList>
    </citation>
    <scope>NUCLEOTIDE SEQUENCE [LARGE SCALE GENOMIC DNA]</scope>
    <source>
        <strain evidence="1 2">TG57</strain>
    </source>
</reference>
<sequence>MYIEEKNRFSDERFGKKIYDNFKAAIYCPVGDLIGITDMELFAKKFEWIEKHINVGKVYLETYRQGITIQKEQVRKLIDFFKEKGIEIAGGITTDSAPKGEGGFNPLCYTNPDTLQLLKDVVEFTASLFDEIILDDFYFTNCRCPSCIKAKGNRSWKDFRLELMKEISEKIIVGTAKAVNPKVKMIIKYPNWYEHYQETGYNLQEEPRIFDGIYTGTETRNPMYTQQHLPKYLSYFNMRYMENVAPGRNGGGWYDPFECSYNLTSYAEQAYLTLFAKAKEVMMFSLGSLLDPEFSLCVPVNGQIFMDLDSYLGELGEPVGIATYLPYHSHGEDYLHNYIGMLGIPLEPYPQYPESAKTIFLTKSAAMDKDIVFKVAKSLANGADVVVTSGFVEAATNLGFQGILTNVTVTNRKISVNSYAYSNDGGITFGGCEESVKAIEIPQMEFQTNDTWELIAGFGEDNNFPILLKTIYGNGHLYILTIPEDYGDLYNYPRKILYIIRSVFLKNSPIMLDSVSKIGLFLYSNDCLIIHSFIPWYDEVCLILRNGYTAVKDLVSRKIIKSEIEKGNNVIRLRVSPGINKVFKLIKE</sequence>
<organism evidence="1 2">
    <name type="scientific">Thermoanaerobacterium thermosaccharolyticum</name>
    <name type="common">Clostridium thermosaccharolyticum</name>
    <dbReference type="NCBI Taxonomy" id="1517"/>
    <lineage>
        <taxon>Bacteria</taxon>
        <taxon>Bacillati</taxon>
        <taxon>Bacillota</taxon>
        <taxon>Clostridia</taxon>
        <taxon>Thermoanaerobacterales</taxon>
        <taxon>Thermoanaerobacteraceae</taxon>
        <taxon>Thermoanaerobacterium</taxon>
    </lineage>
</organism>
<dbReference type="AlphaFoldDB" id="A0A223I0P0"/>
<gene>
    <name evidence="1" type="ORF">Thert_02302</name>
</gene>
<protein>
    <submittedName>
        <fullName evidence="1">ABC transporter, solute-binding protein</fullName>
    </submittedName>
</protein>